<dbReference type="Proteomes" id="UP000887575">
    <property type="component" value="Unassembled WGS sequence"/>
</dbReference>
<dbReference type="AlphaFoldDB" id="A0AAF3J442"/>
<feature type="transmembrane region" description="Helical" evidence="1">
    <location>
        <begin position="64"/>
        <end position="88"/>
    </location>
</feature>
<keyword evidence="1" id="KW-1133">Transmembrane helix</keyword>
<keyword evidence="1" id="KW-0472">Membrane</keyword>
<sequence length="164" mass="18617">MLLSVKELNVWRKFHELITVLLIMFGLIGIYALLQFINAQNWWIISDSVAADVSDALKEDIDRILIFMTDCTVLLSLLTTPLAVFFAATNDRLSFPIRLLASAENANKFVYAIGWALTYSCRPKSGPFQCSQNLIKTFDTIQSIINKYNLVEISQCCQLLISMR</sequence>
<reference evidence="3" key="1">
    <citation type="submission" date="2024-02" db="UniProtKB">
        <authorList>
            <consortium name="WormBaseParasite"/>
        </authorList>
    </citation>
    <scope>IDENTIFICATION</scope>
</reference>
<evidence type="ECO:0000313" key="3">
    <source>
        <dbReference type="WBParaSite" id="MBELARI_LOCUS14985"/>
    </source>
</evidence>
<keyword evidence="2" id="KW-1185">Reference proteome</keyword>
<feature type="transmembrane region" description="Helical" evidence="1">
    <location>
        <begin position="20"/>
        <end position="44"/>
    </location>
</feature>
<evidence type="ECO:0000313" key="2">
    <source>
        <dbReference type="Proteomes" id="UP000887575"/>
    </source>
</evidence>
<keyword evidence="1" id="KW-0812">Transmembrane</keyword>
<accession>A0AAF3J442</accession>
<organism evidence="2 3">
    <name type="scientific">Mesorhabditis belari</name>
    <dbReference type="NCBI Taxonomy" id="2138241"/>
    <lineage>
        <taxon>Eukaryota</taxon>
        <taxon>Metazoa</taxon>
        <taxon>Ecdysozoa</taxon>
        <taxon>Nematoda</taxon>
        <taxon>Chromadorea</taxon>
        <taxon>Rhabditida</taxon>
        <taxon>Rhabditina</taxon>
        <taxon>Rhabditomorpha</taxon>
        <taxon>Rhabditoidea</taxon>
        <taxon>Rhabditidae</taxon>
        <taxon>Mesorhabditinae</taxon>
        <taxon>Mesorhabditis</taxon>
    </lineage>
</organism>
<proteinExistence type="predicted"/>
<protein>
    <submittedName>
        <fullName evidence="3">Uncharacterized protein</fullName>
    </submittedName>
</protein>
<evidence type="ECO:0000256" key="1">
    <source>
        <dbReference type="SAM" id="Phobius"/>
    </source>
</evidence>
<dbReference type="WBParaSite" id="MBELARI_LOCUS14985">
    <property type="protein sequence ID" value="MBELARI_LOCUS14985"/>
    <property type="gene ID" value="MBELARI_LOCUS14985"/>
</dbReference>
<name>A0AAF3J442_9BILA</name>